<dbReference type="AlphaFoldDB" id="A0A399F5L9"/>
<comment type="similarity">
    <text evidence="2">Belongs to the TerC family.</text>
</comment>
<keyword evidence="8" id="KW-1185">Reference proteome</keyword>
<protein>
    <submittedName>
        <fullName evidence="7">Integral membrane protein, YkoY family</fullName>
    </submittedName>
</protein>
<feature type="transmembrane region" description="Helical" evidence="6">
    <location>
        <begin position="50"/>
        <end position="71"/>
    </location>
</feature>
<comment type="subcellular location">
    <subcellularLocation>
        <location evidence="1">Membrane</location>
        <topology evidence="1">Multi-pass membrane protein</topology>
    </subcellularLocation>
</comment>
<dbReference type="EMBL" id="QXDL01000001">
    <property type="protein sequence ID" value="RIH90946.1"/>
    <property type="molecule type" value="Genomic_DNA"/>
</dbReference>
<dbReference type="Proteomes" id="UP000265715">
    <property type="component" value="Unassembled WGS sequence"/>
</dbReference>
<dbReference type="RefSeq" id="WP_119313310.1">
    <property type="nucleotide sequence ID" value="NZ_QXDL01000001.1"/>
</dbReference>
<proteinExistence type="inferred from homology"/>
<evidence type="ECO:0000256" key="3">
    <source>
        <dbReference type="ARBA" id="ARBA00022692"/>
    </source>
</evidence>
<evidence type="ECO:0000256" key="4">
    <source>
        <dbReference type="ARBA" id="ARBA00022989"/>
    </source>
</evidence>
<dbReference type="GO" id="GO:0016020">
    <property type="term" value="C:membrane"/>
    <property type="evidence" value="ECO:0007669"/>
    <property type="project" value="UniProtKB-SubCell"/>
</dbReference>
<sequence length="250" mass="27263">MEWIANPEIWTALVTLTVLEIVLGVDNVIFISILAAKLPKEQQDRARQTGLLLAAGMRLLFLLAIGWIIGLKATLFTVLGQDISGKDIVLMLGGLFLIYKATKEIHEKLEGEEGHASARVAPTFAAVIGQILLLDLVFSIDSVITAVGMTPYVPVMMASVIVAVAIMLFASKSIYGFVNRHPAVKMLALSFLLLIGVSLIAEGLGQKIPKGYIYFAIAFAVFTEWLNIRAGSRSKAKPVQLHQPYEQTKE</sequence>
<evidence type="ECO:0000313" key="7">
    <source>
        <dbReference type="EMBL" id="RIH90946.1"/>
    </source>
</evidence>
<accession>A0A399F5L9</accession>
<dbReference type="OrthoDB" id="9806211at2"/>
<comment type="caution">
    <text evidence="7">The sequence shown here is derived from an EMBL/GenBank/DDBJ whole genome shotgun (WGS) entry which is preliminary data.</text>
</comment>
<evidence type="ECO:0000313" key="8">
    <source>
        <dbReference type="Proteomes" id="UP000265715"/>
    </source>
</evidence>
<evidence type="ECO:0000256" key="5">
    <source>
        <dbReference type="ARBA" id="ARBA00023136"/>
    </source>
</evidence>
<dbReference type="InterPro" id="IPR005496">
    <property type="entry name" value="Integral_membrane_TerC"/>
</dbReference>
<name>A0A399F5L9_9DEIN</name>
<feature type="transmembrane region" description="Helical" evidence="6">
    <location>
        <begin position="211"/>
        <end position="228"/>
    </location>
</feature>
<evidence type="ECO:0000256" key="2">
    <source>
        <dbReference type="ARBA" id="ARBA00007511"/>
    </source>
</evidence>
<keyword evidence="3 6" id="KW-0812">Transmembrane</keyword>
<feature type="transmembrane region" description="Helical" evidence="6">
    <location>
        <begin position="152"/>
        <end position="171"/>
    </location>
</feature>
<dbReference type="Pfam" id="PF03741">
    <property type="entry name" value="TerC"/>
    <property type="match status" value="1"/>
</dbReference>
<feature type="transmembrane region" description="Helical" evidence="6">
    <location>
        <begin position="12"/>
        <end position="38"/>
    </location>
</feature>
<dbReference type="PANTHER" id="PTHR30238:SF4">
    <property type="entry name" value="SLL1022 PROTEIN"/>
    <property type="match status" value="1"/>
</dbReference>
<feature type="transmembrane region" description="Helical" evidence="6">
    <location>
        <begin position="183"/>
        <end position="205"/>
    </location>
</feature>
<reference evidence="7 8" key="1">
    <citation type="submission" date="2018-08" db="EMBL/GenBank/DDBJ databases">
        <title>Meiothermus terrae DSM 26712 genome sequencing project.</title>
        <authorList>
            <person name="Da Costa M.S."/>
            <person name="Albuquerque L."/>
            <person name="Raposo P."/>
            <person name="Froufe H.J.C."/>
            <person name="Barroso C.S."/>
            <person name="Egas C."/>
        </authorList>
    </citation>
    <scope>NUCLEOTIDE SEQUENCE [LARGE SCALE GENOMIC DNA]</scope>
    <source>
        <strain evidence="7 8">DSM 26712</strain>
    </source>
</reference>
<feature type="transmembrane region" description="Helical" evidence="6">
    <location>
        <begin position="120"/>
        <end position="140"/>
    </location>
</feature>
<evidence type="ECO:0000256" key="6">
    <source>
        <dbReference type="SAM" id="Phobius"/>
    </source>
</evidence>
<keyword evidence="5 6" id="KW-0472">Membrane</keyword>
<evidence type="ECO:0000256" key="1">
    <source>
        <dbReference type="ARBA" id="ARBA00004141"/>
    </source>
</evidence>
<keyword evidence="4 6" id="KW-1133">Transmembrane helix</keyword>
<dbReference type="PANTHER" id="PTHR30238">
    <property type="entry name" value="MEMBRANE BOUND PREDICTED REDOX MODULATOR"/>
    <property type="match status" value="1"/>
</dbReference>
<gene>
    <name evidence="7" type="ORF">Mterra_00024</name>
</gene>
<organism evidence="7 8">
    <name type="scientific">Calidithermus terrae</name>
    <dbReference type="NCBI Taxonomy" id="1408545"/>
    <lineage>
        <taxon>Bacteria</taxon>
        <taxon>Thermotogati</taxon>
        <taxon>Deinococcota</taxon>
        <taxon>Deinococci</taxon>
        <taxon>Thermales</taxon>
        <taxon>Thermaceae</taxon>
        <taxon>Calidithermus</taxon>
    </lineage>
</organism>